<gene>
    <name evidence="1" type="ORF">IWW36_001514</name>
</gene>
<dbReference type="Proteomes" id="UP001139887">
    <property type="component" value="Unassembled WGS sequence"/>
</dbReference>
<evidence type="ECO:0000313" key="1">
    <source>
        <dbReference type="EMBL" id="KAJ2850888.1"/>
    </source>
</evidence>
<comment type="caution">
    <text evidence="1">The sequence shown here is derived from an EMBL/GenBank/DDBJ whole genome shotgun (WGS) entry which is preliminary data.</text>
</comment>
<dbReference type="EMBL" id="JANBUW010000021">
    <property type="protein sequence ID" value="KAJ2850888.1"/>
    <property type="molecule type" value="Genomic_DNA"/>
</dbReference>
<keyword evidence="2" id="KW-1185">Reference proteome</keyword>
<organism evidence="1 2">
    <name type="scientific">Coemansia brasiliensis</name>
    <dbReference type="NCBI Taxonomy" id="2650707"/>
    <lineage>
        <taxon>Eukaryota</taxon>
        <taxon>Fungi</taxon>
        <taxon>Fungi incertae sedis</taxon>
        <taxon>Zoopagomycota</taxon>
        <taxon>Kickxellomycotina</taxon>
        <taxon>Kickxellomycetes</taxon>
        <taxon>Kickxellales</taxon>
        <taxon>Kickxellaceae</taxon>
        <taxon>Coemansia</taxon>
    </lineage>
</organism>
<accession>A0A9W8LYY8</accession>
<proteinExistence type="predicted"/>
<evidence type="ECO:0008006" key="3">
    <source>
        <dbReference type="Google" id="ProtNLM"/>
    </source>
</evidence>
<dbReference type="OrthoDB" id="5529877at2759"/>
<protein>
    <recommendedName>
        <fullName evidence="3">F-box domain-containing protein</fullName>
    </recommendedName>
</protein>
<dbReference type="AlphaFoldDB" id="A0A9W8LYY8"/>
<reference evidence="1" key="1">
    <citation type="submission" date="2022-07" db="EMBL/GenBank/DDBJ databases">
        <title>Phylogenomic reconstructions and comparative analyses of Kickxellomycotina fungi.</title>
        <authorList>
            <person name="Reynolds N.K."/>
            <person name="Stajich J.E."/>
            <person name="Barry K."/>
            <person name="Grigoriev I.V."/>
            <person name="Crous P."/>
            <person name="Smith M.E."/>
        </authorList>
    </citation>
    <scope>NUCLEOTIDE SEQUENCE</scope>
    <source>
        <strain evidence="1">NRRL 1566</strain>
    </source>
</reference>
<name>A0A9W8LYY8_9FUNG</name>
<dbReference type="Gene3D" id="3.80.10.10">
    <property type="entry name" value="Ribonuclease Inhibitor"/>
    <property type="match status" value="1"/>
</dbReference>
<evidence type="ECO:0000313" key="2">
    <source>
        <dbReference type="Proteomes" id="UP001139887"/>
    </source>
</evidence>
<dbReference type="InterPro" id="IPR032675">
    <property type="entry name" value="LRR_dom_sf"/>
</dbReference>
<sequence length="555" mass="63346">MCLSRLIQMLPAPIIENIVWFMTNNYRHHHYANTRYSEAHQMLKLRLLGVCRSWREVILAELCSLYRIQLFNDGSTSANLLSWPTYIEPPSFTFAHWVKEVLVEVDYRYILCGQALQKLSKALAQSSLKFVAARKLHITFVSMNTYTGMPIQPFVDNVNEFIEYLKQAIPDTTRVVIRFCQEQAPLNGNLTVPLGLLLSQLYSLAKDITFKGSGRPLLIPMHSHTGLCRIEYDWDSSSSYYVEMIRHNVQALQMLQIKATRDHNIASLVYGESGQPMVYHNMRRLILKLRPKPKDIARPMVEGTPFPSLGQLYITGQYPFGDDTLFRGNCKTLVDLRIPVDVQIMHMLNKSKVSETGYLERLRHLEVTEIEALAENEVSSSITISKFAMQLASSIQSLCINSRNYAFNISNTIYDTSLCHNLRYLSISNSSFSAYTILMLVKSLPLLTDLETKISYIGNFPGCYHTQKLPKYVAKSMRPISQNFKCLTLLSGRYISSKSLALVGLLISIACPNFSYMAMPACYLDDYNYELRKLVHKPGFTGYAGQIRSLIFDGW</sequence>